<accession>A0A3M2SP21</accession>
<evidence type="ECO:0000259" key="2">
    <source>
        <dbReference type="Pfam" id="PF08787"/>
    </source>
</evidence>
<dbReference type="EMBL" id="NKUJ01000009">
    <property type="protein sequence ID" value="RMJ19300.1"/>
    <property type="molecule type" value="Genomic_DNA"/>
</dbReference>
<dbReference type="InterPro" id="IPR013320">
    <property type="entry name" value="ConA-like_dom_sf"/>
</dbReference>
<keyword evidence="1" id="KW-0732">Signal</keyword>
<feature type="chain" id="PRO_5018148767" description="Alginate lyase 2 domain-containing protein" evidence="1">
    <location>
        <begin position="29"/>
        <end position="250"/>
    </location>
</feature>
<dbReference type="OrthoDB" id="77013at2759"/>
<evidence type="ECO:0000313" key="4">
    <source>
        <dbReference type="Proteomes" id="UP000277212"/>
    </source>
</evidence>
<comment type="caution">
    <text evidence="3">The sequence shown here is derived from an EMBL/GenBank/DDBJ whole genome shotgun (WGS) entry which is preliminary data.</text>
</comment>
<gene>
    <name evidence="3" type="ORF">CDV36_000994</name>
</gene>
<name>A0A3M2SP21_9HYPO</name>
<organism evidence="3 4">
    <name type="scientific">Fusarium kuroshium</name>
    <dbReference type="NCBI Taxonomy" id="2010991"/>
    <lineage>
        <taxon>Eukaryota</taxon>
        <taxon>Fungi</taxon>
        <taxon>Dikarya</taxon>
        <taxon>Ascomycota</taxon>
        <taxon>Pezizomycotina</taxon>
        <taxon>Sordariomycetes</taxon>
        <taxon>Hypocreomycetidae</taxon>
        <taxon>Hypocreales</taxon>
        <taxon>Nectriaceae</taxon>
        <taxon>Fusarium</taxon>
        <taxon>Fusarium solani species complex</taxon>
    </lineage>
</organism>
<feature type="domain" description="Alginate lyase 2" evidence="2">
    <location>
        <begin position="39"/>
        <end position="242"/>
    </location>
</feature>
<sequence length="250" mass="27611">MAPSLIQILSVGLLASSLNIINLSQVAALDPKCAPGGNFDLSHWKLQLPIGSPGKPKTISSADLQGCNGFENFDYFFTNSKDGALAMKVPAKSQCVTTPNSKHCRTELREANPGKWSPFNSRNRLYADLVVNQNDDEIVVGQIHIDDSISTKPVMELYYNSKGEFTVGVQKCRTCSQARTGVLAKVPKGQRFHYEIRYEKNKLSVSINDSPYKELDTFDLNGPDSYFKAGNYNQGEGPTNTHFFAIIVTH</sequence>
<reference evidence="3 4" key="1">
    <citation type="submission" date="2017-06" db="EMBL/GenBank/DDBJ databases">
        <title>Comparative genomic analysis of Ambrosia Fusariam Clade fungi.</title>
        <authorList>
            <person name="Stajich J.E."/>
            <person name="Carrillo J."/>
            <person name="Kijimoto T."/>
            <person name="Eskalen A."/>
            <person name="O'Donnell K."/>
            <person name="Kasson M."/>
        </authorList>
    </citation>
    <scope>NUCLEOTIDE SEQUENCE [LARGE SCALE GENOMIC DNA]</scope>
    <source>
        <strain evidence="3">UCR3666</strain>
    </source>
</reference>
<feature type="signal peptide" evidence="1">
    <location>
        <begin position="1"/>
        <end position="28"/>
    </location>
</feature>
<dbReference type="Pfam" id="PF08787">
    <property type="entry name" value="Alginate_lyase2"/>
    <property type="match status" value="1"/>
</dbReference>
<dbReference type="SUPFAM" id="SSF49899">
    <property type="entry name" value="Concanavalin A-like lectins/glucanases"/>
    <property type="match status" value="1"/>
</dbReference>
<dbReference type="InterPro" id="IPR014895">
    <property type="entry name" value="Alginate_lyase_2"/>
</dbReference>
<proteinExistence type="predicted"/>
<dbReference type="AlphaFoldDB" id="A0A3M2SP21"/>
<keyword evidence="4" id="KW-1185">Reference proteome</keyword>
<dbReference type="Proteomes" id="UP000277212">
    <property type="component" value="Unassembled WGS sequence"/>
</dbReference>
<protein>
    <recommendedName>
        <fullName evidence="2">Alginate lyase 2 domain-containing protein</fullName>
    </recommendedName>
</protein>
<dbReference type="Gene3D" id="2.60.120.200">
    <property type="match status" value="1"/>
</dbReference>
<evidence type="ECO:0000256" key="1">
    <source>
        <dbReference type="SAM" id="SignalP"/>
    </source>
</evidence>
<evidence type="ECO:0000313" key="3">
    <source>
        <dbReference type="EMBL" id="RMJ19300.1"/>
    </source>
</evidence>